<keyword evidence="1" id="KW-0805">Transcription regulation</keyword>
<keyword evidence="6" id="KW-1185">Reference proteome</keyword>
<evidence type="ECO:0000256" key="2">
    <source>
        <dbReference type="ARBA" id="ARBA00023125"/>
    </source>
</evidence>
<name>A0ABU0FNK8_9HYPH</name>
<evidence type="ECO:0000313" key="5">
    <source>
        <dbReference type="EMBL" id="MDQ0396202.1"/>
    </source>
</evidence>
<proteinExistence type="predicted"/>
<dbReference type="SUPFAM" id="SSF46785">
    <property type="entry name" value="Winged helix' DNA-binding domain"/>
    <property type="match status" value="1"/>
</dbReference>
<evidence type="ECO:0000256" key="3">
    <source>
        <dbReference type="ARBA" id="ARBA00023163"/>
    </source>
</evidence>
<dbReference type="Gene3D" id="1.10.10.10">
    <property type="entry name" value="Winged helix-like DNA-binding domain superfamily/Winged helix DNA-binding domain"/>
    <property type="match status" value="1"/>
</dbReference>
<dbReference type="SMART" id="SM00345">
    <property type="entry name" value="HTH_GNTR"/>
    <property type="match status" value="1"/>
</dbReference>
<dbReference type="EMBL" id="JAUSVK010000001">
    <property type="protein sequence ID" value="MDQ0396202.1"/>
    <property type="molecule type" value="Genomic_DNA"/>
</dbReference>
<dbReference type="CDD" id="cd07377">
    <property type="entry name" value="WHTH_GntR"/>
    <property type="match status" value="1"/>
</dbReference>
<dbReference type="InterPro" id="IPR036388">
    <property type="entry name" value="WH-like_DNA-bd_sf"/>
</dbReference>
<dbReference type="RefSeq" id="WP_307436120.1">
    <property type="nucleotide sequence ID" value="NZ_JAUSVK010000001.1"/>
</dbReference>
<keyword evidence="2 5" id="KW-0238">DNA-binding</keyword>
<dbReference type="InterPro" id="IPR000524">
    <property type="entry name" value="Tscrpt_reg_HTH_GntR"/>
</dbReference>
<dbReference type="PANTHER" id="PTHR38445:SF7">
    <property type="entry name" value="GNTR-FAMILY TRANSCRIPTIONAL REGULATOR"/>
    <property type="match status" value="1"/>
</dbReference>
<dbReference type="Pfam" id="PF00392">
    <property type="entry name" value="GntR"/>
    <property type="match status" value="1"/>
</dbReference>
<dbReference type="Proteomes" id="UP001237448">
    <property type="component" value="Unassembled WGS sequence"/>
</dbReference>
<keyword evidence="3" id="KW-0804">Transcription</keyword>
<dbReference type="GO" id="GO:0003677">
    <property type="term" value="F:DNA binding"/>
    <property type="evidence" value="ECO:0007669"/>
    <property type="project" value="UniProtKB-KW"/>
</dbReference>
<dbReference type="PROSITE" id="PS50949">
    <property type="entry name" value="HTH_GNTR"/>
    <property type="match status" value="1"/>
</dbReference>
<comment type="caution">
    <text evidence="5">The sequence shown here is derived from an EMBL/GenBank/DDBJ whole genome shotgun (WGS) entry which is preliminary data.</text>
</comment>
<dbReference type="PANTHER" id="PTHR38445">
    <property type="entry name" value="HTH-TYPE TRANSCRIPTIONAL REPRESSOR YTRA"/>
    <property type="match status" value="1"/>
</dbReference>
<evidence type="ECO:0000259" key="4">
    <source>
        <dbReference type="PROSITE" id="PS50949"/>
    </source>
</evidence>
<evidence type="ECO:0000313" key="6">
    <source>
        <dbReference type="Proteomes" id="UP001237448"/>
    </source>
</evidence>
<sequence>MKLSVDRSLPVPLGTQLRGLIEHGIVSGEFTPGERLPSVRDLAESLGVAPMTVSQVYRYLRNARLIEARPGDGTYVAERNPDAAIAPTEMSAVTERLDQLIHDVRWLGLSRADFTAMVQTRFAAQEKAGETRRVVTIGMFEEATRDYAAAIASHLGADFQVGACTLDRVRSDEGFRKSLRDVELVVTFPNRQREIAALLPRLRVVSIRFLPTEKTRQALAGLDPYARLAVVSHFPDFLPMLKSGAQRFAPHVAECRAVVLDTPELGPALDWADVVVYTTGAERVLDLLDADQTGFEYRYGPDLVDLDRTVLPLLRRERAEDVSLTAP</sequence>
<protein>
    <submittedName>
        <fullName evidence="5">DNA-binding transcriptional regulator YhcF (GntR family)</fullName>
    </submittedName>
</protein>
<reference evidence="5 6" key="1">
    <citation type="submission" date="2023-07" db="EMBL/GenBank/DDBJ databases">
        <title>Genomic Encyclopedia of Type Strains, Phase IV (KMG-IV): sequencing the most valuable type-strain genomes for metagenomic binning, comparative biology and taxonomic classification.</title>
        <authorList>
            <person name="Goeker M."/>
        </authorList>
    </citation>
    <scope>NUCLEOTIDE SEQUENCE [LARGE SCALE GENOMIC DNA]</scope>
    <source>
        <strain evidence="5 6">DSM 5896</strain>
    </source>
</reference>
<feature type="domain" description="HTH gntR-type" evidence="4">
    <location>
        <begin position="11"/>
        <end position="79"/>
    </location>
</feature>
<gene>
    <name evidence="5" type="ORF">J3R73_005994</name>
</gene>
<organism evidence="5 6">
    <name type="scientific">Labrys monachus</name>
    <dbReference type="NCBI Taxonomy" id="217067"/>
    <lineage>
        <taxon>Bacteria</taxon>
        <taxon>Pseudomonadati</taxon>
        <taxon>Pseudomonadota</taxon>
        <taxon>Alphaproteobacteria</taxon>
        <taxon>Hyphomicrobiales</taxon>
        <taxon>Xanthobacteraceae</taxon>
        <taxon>Labrys</taxon>
    </lineage>
</organism>
<evidence type="ECO:0000256" key="1">
    <source>
        <dbReference type="ARBA" id="ARBA00023015"/>
    </source>
</evidence>
<dbReference type="InterPro" id="IPR036390">
    <property type="entry name" value="WH_DNA-bd_sf"/>
</dbReference>
<accession>A0ABU0FNK8</accession>